<dbReference type="PROSITE" id="PS00018">
    <property type="entry name" value="EF_HAND_1"/>
    <property type="match status" value="1"/>
</dbReference>
<evidence type="ECO:0000313" key="7">
    <source>
        <dbReference type="Proteomes" id="UP000822688"/>
    </source>
</evidence>
<evidence type="ECO:0000259" key="5">
    <source>
        <dbReference type="PROSITE" id="PS50222"/>
    </source>
</evidence>
<dbReference type="InterPro" id="IPR018247">
    <property type="entry name" value="EF_Hand_1_Ca_BS"/>
</dbReference>
<name>A0A8T0IF01_CERPU</name>
<protein>
    <recommendedName>
        <fullName evidence="5">EF-hand domain-containing protein</fullName>
    </recommendedName>
</protein>
<evidence type="ECO:0000313" key="6">
    <source>
        <dbReference type="EMBL" id="KAG0581078.1"/>
    </source>
</evidence>
<dbReference type="InterPro" id="IPR019537">
    <property type="entry name" value="TMEM65"/>
</dbReference>
<reference evidence="6" key="1">
    <citation type="submission" date="2020-06" db="EMBL/GenBank/DDBJ databases">
        <title>WGS assembly of Ceratodon purpureus strain R40.</title>
        <authorList>
            <person name="Carey S.B."/>
            <person name="Jenkins J."/>
            <person name="Shu S."/>
            <person name="Lovell J.T."/>
            <person name="Sreedasyam A."/>
            <person name="Maumus F."/>
            <person name="Tiley G.P."/>
            <person name="Fernandez-Pozo N."/>
            <person name="Barry K."/>
            <person name="Chen C."/>
            <person name="Wang M."/>
            <person name="Lipzen A."/>
            <person name="Daum C."/>
            <person name="Saski C.A."/>
            <person name="Payton A.C."/>
            <person name="Mcbreen J.C."/>
            <person name="Conrad R.E."/>
            <person name="Kollar L.M."/>
            <person name="Olsson S."/>
            <person name="Huttunen S."/>
            <person name="Landis J.B."/>
            <person name="Wickett N.J."/>
            <person name="Johnson M.G."/>
            <person name="Rensing S.A."/>
            <person name="Grimwood J."/>
            <person name="Schmutz J."/>
            <person name="Mcdaniel S.F."/>
        </authorList>
    </citation>
    <scope>NUCLEOTIDE SEQUENCE</scope>
    <source>
        <strain evidence="6">R40</strain>
    </source>
</reference>
<dbReference type="PANTHER" id="PTHR21706">
    <property type="entry name" value="TRANSMEMBRANE PROTEIN 65"/>
    <property type="match status" value="1"/>
</dbReference>
<dbReference type="AlphaFoldDB" id="A0A8T0IF01"/>
<dbReference type="EMBL" id="CM026424">
    <property type="protein sequence ID" value="KAG0581078.1"/>
    <property type="molecule type" value="Genomic_DNA"/>
</dbReference>
<dbReference type="OrthoDB" id="430821at2759"/>
<dbReference type="PANTHER" id="PTHR21706:SF15">
    <property type="entry name" value="TRANSMEMBRANE PROTEIN 65"/>
    <property type="match status" value="1"/>
</dbReference>
<proteinExistence type="predicted"/>
<accession>A0A8T0IF01</accession>
<comment type="subcellular location">
    <subcellularLocation>
        <location evidence="1">Membrane</location>
        <topology evidence="1">Multi-pass membrane protein</topology>
    </subcellularLocation>
</comment>
<gene>
    <name evidence="6" type="ORF">KC19_4G223100</name>
</gene>
<dbReference type="GO" id="GO:0005509">
    <property type="term" value="F:calcium ion binding"/>
    <property type="evidence" value="ECO:0007669"/>
    <property type="project" value="InterPro"/>
</dbReference>
<sequence>MASTSVLLLPLERLSPCGSFNVLDDSSLRRCSRIRRRGTRMHWSIICRTSLESGVLSSTTLEGVYTGARNGYRSTRLGIVCYGSRGKGGSEHERAKLGNVTRQMRLLLESEGLLASEAAHSLVNSMSPDGRSALISALFPATEQSVDYFEKADANSDGIVDAAEFANFVETQAHFYENSNKPLTKAQLYHLATRAAIGMVGFGFTDNAIMILAGDVIQNTIGLTLGLSTLMSAGLGNAVADLIGTAFRGYIDGISGKFMPEVKISSRQLESKECWWAETVGASAGVTLGCLLGLAPLFFLHQKNATATPTVVIAEAGNDVGGIPSQSQKAVEFRSRSAGAGNSGETAFATISAVAAPCNTHRPEMAQKLGGSVFILMVTVAMAVKRVQKFINSRKKFE</sequence>
<dbReference type="PROSITE" id="PS50222">
    <property type="entry name" value="EF_HAND_2"/>
    <property type="match status" value="1"/>
</dbReference>
<dbReference type="Pfam" id="PF10507">
    <property type="entry name" value="TMEM65"/>
    <property type="match status" value="1"/>
</dbReference>
<dbReference type="GO" id="GO:0005739">
    <property type="term" value="C:mitochondrion"/>
    <property type="evidence" value="ECO:0007669"/>
    <property type="project" value="TreeGrafter"/>
</dbReference>
<keyword evidence="7" id="KW-1185">Reference proteome</keyword>
<organism evidence="6 7">
    <name type="scientific">Ceratodon purpureus</name>
    <name type="common">Fire moss</name>
    <name type="synonym">Dicranum purpureum</name>
    <dbReference type="NCBI Taxonomy" id="3225"/>
    <lineage>
        <taxon>Eukaryota</taxon>
        <taxon>Viridiplantae</taxon>
        <taxon>Streptophyta</taxon>
        <taxon>Embryophyta</taxon>
        <taxon>Bryophyta</taxon>
        <taxon>Bryophytina</taxon>
        <taxon>Bryopsida</taxon>
        <taxon>Dicranidae</taxon>
        <taxon>Pseudoditrichales</taxon>
        <taxon>Ditrichaceae</taxon>
        <taxon>Ceratodon</taxon>
    </lineage>
</organism>
<evidence type="ECO:0000256" key="2">
    <source>
        <dbReference type="ARBA" id="ARBA00022692"/>
    </source>
</evidence>
<dbReference type="GO" id="GO:0016020">
    <property type="term" value="C:membrane"/>
    <property type="evidence" value="ECO:0007669"/>
    <property type="project" value="UniProtKB-SubCell"/>
</dbReference>
<comment type="caution">
    <text evidence="6">The sequence shown here is derived from an EMBL/GenBank/DDBJ whole genome shotgun (WGS) entry which is preliminary data.</text>
</comment>
<keyword evidence="4" id="KW-0472">Membrane</keyword>
<keyword evidence="2" id="KW-0812">Transmembrane</keyword>
<dbReference type="Proteomes" id="UP000822688">
    <property type="component" value="Chromosome 4"/>
</dbReference>
<evidence type="ECO:0000256" key="3">
    <source>
        <dbReference type="ARBA" id="ARBA00022989"/>
    </source>
</evidence>
<evidence type="ECO:0000256" key="1">
    <source>
        <dbReference type="ARBA" id="ARBA00004141"/>
    </source>
</evidence>
<dbReference type="InterPro" id="IPR002048">
    <property type="entry name" value="EF_hand_dom"/>
</dbReference>
<keyword evidence="3" id="KW-1133">Transmembrane helix</keyword>
<feature type="domain" description="EF-hand" evidence="5">
    <location>
        <begin position="140"/>
        <end position="175"/>
    </location>
</feature>
<evidence type="ECO:0000256" key="4">
    <source>
        <dbReference type="ARBA" id="ARBA00023136"/>
    </source>
</evidence>